<organism evidence="1 2">
    <name type="scientific">Salinibacillus xinjiangensis</name>
    <dbReference type="NCBI Taxonomy" id="1229268"/>
    <lineage>
        <taxon>Bacteria</taxon>
        <taxon>Bacillati</taxon>
        <taxon>Bacillota</taxon>
        <taxon>Bacilli</taxon>
        <taxon>Bacillales</taxon>
        <taxon>Bacillaceae</taxon>
        <taxon>Salinibacillus</taxon>
    </lineage>
</organism>
<keyword evidence="2" id="KW-1185">Reference proteome</keyword>
<sequence length="62" mass="7315">MQRKLLCITNSTTHKITAAFMVGYEHYYLEFTADEDKQINEYEELVVSDKAKLELLELFVKI</sequence>
<gene>
    <name evidence="1" type="ORF">GH754_02840</name>
</gene>
<evidence type="ECO:0000313" key="1">
    <source>
        <dbReference type="EMBL" id="MRG85260.1"/>
    </source>
</evidence>
<evidence type="ECO:0000313" key="2">
    <source>
        <dbReference type="Proteomes" id="UP000480185"/>
    </source>
</evidence>
<dbReference type="EMBL" id="WJNH01000002">
    <property type="protein sequence ID" value="MRG85260.1"/>
    <property type="molecule type" value="Genomic_DNA"/>
</dbReference>
<dbReference type="Proteomes" id="UP000480185">
    <property type="component" value="Unassembled WGS sequence"/>
</dbReference>
<protein>
    <submittedName>
        <fullName evidence="1">Uncharacterized protein</fullName>
    </submittedName>
</protein>
<comment type="caution">
    <text evidence="1">The sequence shown here is derived from an EMBL/GenBank/DDBJ whole genome shotgun (WGS) entry which is preliminary data.</text>
</comment>
<accession>A0A6G1X2Y4</accession>
<dbReference type="AlphaFoldDB" id="A0A6G1X2Y4"/>
<name>A0A6G1X2Y4_9BACI</name>
<reference evidence="1 2" key="1">
    <citation type="submission" date="2019-11" db="EMBL/GenBank/DDBJ databases">
        <authorList>
            <person name="Li J."/>
        </authorList>
    </citation>
    <scope>NUCLEOTIDE SEQUENCE [LARGE SCALE GENOMIC DNA]</scope>
    <source>
        <strain evidence="1 2">J4</strain>
    </source>
</reference>
<proteinExistence type="predicted"/>